<comment type="caution">
    <text evidence="2">The sequence shown here is derived from an EMBL/GenBank/DDBJ whole genome shotgun (WGS) entry which is preliminary data.</text>
</comment>
<name>J6EX75_TRIAS</name>
<proteinExistence type="predicted"/>
<feature type="region of interest" description="Disordered" evidence="1">
    <location>
        <begin position="81"/>
        <end position="174"/>
    </location>
</feature>
<dbReference type="AlphaFoldDB" id="J6EX75"/>
<dbReference type="Proteomes" id="UP000002748">
    <property type="component" value="Unassembled WGS sequence"/>
</dbReference>
<organism evidence="2 3">
    <name type="scientific">Trichosporon asahii var. asahii (strain ATCC 90039 / CBS 2479 / JCM 2466 / KCTC 7840 / NBRC 103889/ NCYC 2677 / UAMH 7654)</name>
    <name type="common">Yeast</name>
    <dbReference type="NCBI Taxonomy" id="1186058"/>
    <lineage>
        <taxon>Eukaryota</taxon>
        <taxon>Fungi</taxon>
        <taxon>Dikarya</taxon>
        <taxon>Basidiomycota</taxon>
        <taxon>Agaricomycotina</taxon>
        <taxon>Tremellomycetes</taxon>
        <taxon>Trichosporonales</taxon>
        <taxon>Trichosporonaceae</taxon>
        <taxon>Trichosporon</taxon>
    </lineage>
</organism>
<feature type="compositionally biased region" description="Low complexity" evidence="1">
    <location>
        <begin position="7"/>
        <end position="23"/>
    </location>
</feature>
<evidence type="ECO:0000256" key="1">
    <source>
        <dbReference type="SAM" id="MobiDB-lite"/>
    </source>
</evidence>
<dbReference type="HOGENOM" id="CLU_874896_0_0_1"/>
<dbReference type="RefSeq" id="XP_014178617.1">
    <property type="nucleotide sequence ID" value="XM_014323142.1"/>
</dbReference>
<feature type="region of interest" description="Disordered" evidence="1">
    <location>
        <begin position="1"/>
        <end position="23"/>
    </location>
</feature>
<dbReference type="EMBL" id="ALBS01000247">
    <property type="protein sequence ID" value="EJT47432.1"/>
    <property type="molecule type" value="Genomic_DNA"/>
</dbReference>
<dbReference type="GeneID" id="25987265"/>
<sequence length="318" mass="34642">MQKPKCPTTNEETPPSSSPVSERSLFPSYFIHYHLAGSYSMGATAVMLQTPAGPSRPRAPEASKVKRSLARMVSTAMQNERLKQQAKDNGTACDQEAATGVKSEPVVDAKATNVASGTASGPRPRFSPPPVEAASLPTVSPPAERTHTIDELSNPLHYEPLPSQRRSSEPTKSSLGDLCVDELRRRVCEQLEREKAYETLVSELEKQRLDMMRREQSARARIAELVAEGVRMAAWAASLRGVADRSSIEVLQLRNDITGLQRSLQRSEGRLHRGEELRCEVMDDLSAVLKRLAASPGDAAGSAVLVDMVLEKVSTGLD</sequence>
<dbReference type="VEuPathDB" id="FungiDB:A1Q1_03752"/>
<dbReference type="KEGG" id="tasa:A1Q1_03752"/>
<protein>
    <submittedName>
        <fullName evidence="2">Uncharacterized protein</fullName>
    </submittedName>
</protein>
<gene>
    <name evidence="2" type="ORF">A1Q1_03752</name>
</gene>
<evidence type="ECO:0000313" key="2">
    <source>
        <dbReference type="EMBL" id="EJT47432.1"/>
    </source>
</evidence>
<reference evidence="2 3" key="1">
    <citation type="journal article" date="2012" name="Eukaryot. Cell">
        <title>Draft genome sequence of CBS 2479, the standard type strain of Trichosporon asahii.</title>
        <authorList>
            <person name="Yang R.Y."/>
            <person name="Li H.T."/>
            <person name="Zhu H."/>
            <person name="Zhou G.P."/>
            <person name="Wang M."/>
            <person name="Wang L."/>
        </authorList>
    </citation>
    <scope>NUCLEOTIDE SEQUENCE [LARGE SCALE GENOMIC DNA]</scope>
    <source>
        <strain evidence="3">ATCC 90039 / CBS 2479 / JCM 2466 / KCTC 7840 / NCYC 2677 / UAMH 7654</strain>
    </source>
</reference>
<accession>J6EX75</accession>
<evidence type="ECO:0000313" key="3">
    <source>
        <dbReference type="Proteomes" id="UP000002748"/>
    </source>
</evidence>